<gene>
    <name evidence="9" type="ORF">B4U80_01627</name>
</gene>
<dbReference type="PANTHER" id="PTHR10127:SF780">
    <property type="entry name" value="METALLOENDOPEPTIDASE"/>
    <property type="match status" value="1"/>
</dbReference>
<evidence type="ECO:0000259" key="8">
    <source>
        <dbReference type="PROSITE" id="PS51864"/>
    </source>
</evidence>
<keyword evidence="4 6" id="KW-0862">Zinc</keyword>
<dbReference type="OrthoDB" id="291007at2759"/>
<dbReference type="InterPro" id="IPR024079">
    <property type="entry name" value="MetalloPept_cat_dom_sf"/>
</dbReference>
<proteinExistence type="predicted"/>
<evidence type="ECO:0000256" key="5">
    <source>
        <dbReference type="ARBA" id="ARBA00023049"/>
    </source>
</evidence>
<organism evidence="9 10">
    <name type="scientific">Leptotrombidium deliense</name>
    <dbReference type="NCBI Taxonomy" id="299467"/>
    <lineage>
        <taxon>Eukaryota</taxon>
        <taxon>Metazoa</taxon>
        <taxon>Ecdysozoa</taxon>
        <taxon>Arthropoda</taxon>
        <taxon>Chelicerata</taxon>
        <taxon>Arachnida</taxon>
        <taxon>Acari</taxon>
        <taxon>Acariformes</taxon>
        <taxon>Trombidiformes</taxon>
        <taxon>Prostigmata</taxon>
        <taxon>Anystina</taxon>
        <taxon>Parasitengona</taxon>
        <taxon>Trombiculoidea</taxon>
        <taxon>Trombiculidae</taxon>
        <taxon>Leptotrombidium</taxon>
    </lineage>
</organism>
<dbReference type="GO" id="GO:0004222">
    <property type="term" value="F:metalloendopeptidase activity"/>
    <property type="evidence" value="ECO:0007669"/>
    <property type="project" value="UniProtKB-UniRule"/>
</dbReference>
<dbReference type="PANTHER" id="PTHR10127">
    <property type="entry name" value="DISCOIDIN, CUB, EGF, LAMININ , AND ZINC METALLOPROTEASE DOMAIN CONTAINING"/>
    <property type="match status" value="1"/>
</dbReference>
<dbReference type="InterPro" id="IPR001506">
    <property type="entry name" value="Peptidase_M12A"/>
</dbReference>
<dbReference type="AlphaFoldDB" id="A0A443RZ89"/>
<evidence type="ECO:0000256" key="4">
    <source>
        <dbReference type="ARBA" id="ARBA00022833"/>
    </source>
</evidence>
<comment type="caution">
    <text evidence="6">Lacks conserved residue(s) required for the propagation of feature annotation.</text>
</comment>
<sequence>GYGCHSIGTAIHELMHAIGFFHNHMRADRDQYLLIHWANIKQEFRNQFTLLKAYEAKIYTPFDYDSIMQYGPRAFSVNGFLKTITPKNLKVTLKESYERKSLSNYDAISINKMYGC</sequence>
<accession>A0A443RZ89</accession>
<dbReference type="EC" id="3.4.24.-" evidence="7"/>
<dbReference type="Pfam" id="PF01400">
    <property type="entry name" value="Astacin"/>
    <property type="match status" value="1"/>
</dbReference>
<name>A0A443RZ89_9ACAR</name>
<keyword evidence="3 6" id="KW-0378">Hydrolase</keyword>
<feature type="domain" description="Peptidase M12A" evidence="8">
    <location>
        <begin position="1"/>
        <end position="116"/>
    </location>
</feature>
<feature type="binding site" evidence="6">
    <location>
        <position position="12"/>
    </location>
    <ligand>
        <name>Zn(2+)</name>
        <dbReference type="ChEBI" id="CHEBI:29105"/>
        <note>catalytic</note>
    </ligand>
</feature>
<evidence type="ECO:0000256" key="1">
    <source>
        <dbReference type="ARBA" id="ARBA00022670"/>
    </source>
</evidence>
<evidence type="ECO:0000256" key="3">
    <source>
        <dbReference type="ARBA" id="ARBA00022801"/>
    </source>
</evidence>
<dbReference type="PRINTS" id="PR00480">
    <property type="entry name" value="ASTACIN"/>
</dbReference>
<feature type="binding site" evidence="6">
    <location>
        <position position="16"/>
    </location>
    <ligand>
        <name>Zn(2+)</name>
        <dbReference type="ChEBI" id="CHEBI:29105"/>
        <note>catalytic</note>
    </ligand>
</feature>
<dbReference type="STRING" id="299467.A0A443RZ89"/>
<evidence type="ECO:0000256" key="7">
    <source>
        <dbReference type="RuleBase" id="RU361183"/>
    </source>
</evidence>
<evidence type="ECO:0000313" key="9">
    <source>
        <dbReference type="EMBL" id="RWS20573.1"/>
    </source>
</evidence>
<evidence type="ECO:0000256" key="6">
    <source>
        <dbReference type="PROSITE-ProRule" id="PRU01211"/>
    </source>
</evidence>
<dbReference type="PROSITE" id="PS51864">
    <property type="entry name" value="ASTACIN"/>
    <property type="match status" value="1"/>
</dbReference>
<evidence type="ECO:0000256" key="2">
    <source>
        <dbReference type="ARBA" id="ARBA00022723"/>
    </source>
</evidence>
<keyword evidence="1 6" id="KW-0645">Protease</keyword>
<feature type="binding site" evidence="6">
    <location>
        <position position="22"/>
    </location>
    <ligand>
        <name>Zn(2+)</name>
        <dbReference type="ChEBI" id="CHEBI:29105"/>
        <note>catalytic</note>
    </ligand>
</feature>
<dbReference type="Proteomes" id="UP000288716">
    <property type="component" value="Unassembled WGS sequence"/>
</dbReference>
<comment type="caution">
    <text evidence="9">The sequence shown here is derived from an EMBL/GenBank/DDBJ whole genome shotgun (WGS) entry which is preliminary data.</text>
</comment>
<evidence type="ECO:0000313" key="10">
    <source>
        <dbReference type="Proteomes" id="UP000288716"/>
    </source>
</evidence>
<feature type="active site" evidence="6">
    <location>
        <position position="13"/>
    </location>
</feature>
<dbReference type="Gene3D" id="3.40.390.10">
    <property type="entry name" value="Collagenase (Catalytic Domain)"/>
    <property type="match status" value="1"/>
</dbReference>
<comment type="cofactor">
    <cofactor evidence="6 7">
        <name>Zn(2+)</name>
        <dbReference type="ChEBI" id="CHEBI:29105"/>
    </cofactor>
    <text evidence="6 7">Binds 1 zinc ion per subunit.</text>
</comment>
<keyword evidence="2 6" id="KW-0479">Metal-binding</keyword>
<protein>
    <recommendedName>
        <fullName evidence="7">Metalloendopeptidase</fullName>
        <ecNumber evidence="7">3.4.24.-</ecNumber>
    </recommendedName>
</protein>
<dbReference type="SUPFAM" id="SSF55486">
    <property type="entry name" value="Metalloproteases ('zincins'), catalytic domain"/>
    <property type="match status" value="1"/>
</dbReference>
<reference evidence="9 10" key="1">
    <citation type="journal article" date="2018" name="Gigascience">
        <title>Genomes of trombidid mites reveal novel predicted allergens and laterally-transferred genes associated with secondary metabolism.</title>
        <authorList>
            <person name="Dong X."/>
            <person name="Chaisiri K."/>
            <person name="Xia D."/>
            <person name="Armstrong S.D."/>
            <person name="Fang Y."/>
            <person name="Donnelly M.J."/>
            <person name="Kadowaki T."/>
            <person name="McGarry J.W."/>
            <person name="Darby A.C."/>
            <person name="Makepeace B.L."/>
        </authorList>
    </citation>
    <scope>NUCLEOTIDE SEQUENCE [LARGE SCALE GENOMIC DNA]</scope>
    <source>
        <strain evidence="9">UoL-UT</strain>
    </source>
</reference>
<dbReference type="EMBL" id="NCKV01016769">
    <property type="protein sequence ID" value="RWS20573.1"/>
    <property type="molecule type" value="Genomic_DNA"/>
</dbReference>
<feature type="non-terminal residue" evidence="9">
    <location>
        <position position="1"/>
    </location>
</feature>
<dbReference type="GO" id="GO:0006508">
    <property type="term" value="P:proteolysis"/>
    <property type="evidence" value="ECO:0007669"/>
    <property type="project" value="UniProtKB-KW"/>
</dbReference>
<keyword evidence="5 6" id="KW-0482">Metalloprotease</keyword>
<keyword evidence="10" id="KW-1185">Reference proteome</keyword>
<dbReference type="VEuPathDB" id="VectorBase:LDEU011467"/>
<dbReference type="GO" id="GO:0008270">
    <property type="term" value="F:zinc ion binding"/>
    <property type="evidence" value="ECO:0007669"/>
    <property type="project" value="UniProtKB-UniRule"/>
</dbReference>